<dbReference type="GO" id="GO:0045892">
    <property type="term" value="P:negative regulation of DNA-templated transcription"/>
    <property type="evidence" value="ECO:0007669"/>
    <property type="project" value="TreeGrafter"/>
</dbReference>
<name>A0A1H2GJG5_9ACTN</name>
<dbReference type="InterPro" id="IPR000524">
    <property type="entry name" value="Tscrpt_reg_HTH_GntR"/>
</dbReference>
<dbReference type="Proteomes" id="UP000182977">
    <property type="component" value="Chromosome I"/>
</dbReference>
<dbReference type="OrthoDB" id="7363114at2"/>
<dbReference type="SMART" id="SM00345">
    <property type="entry name" value="HTH_GNTR"/>
    <property type="match status" value="1"/>
</dbReference>
<dbReference type="RefSeq" id="WP_160312700.1">
    <property type="nucleotide sequence ID" value="NZ_KQ061219.1"/>
</dbReference>
<keyword evidence="1" id="KW-0805">Transcription regulation</keyword>
<dbReference type="InterPro" id="IPR050679">
    <property type="entry name" value="Bact_HTH_transcr_reg"/>
</dbReference>
<evidence type="ECO:0000313" key="6">
    <source>
        <dbReference type="Proteomes" id="UP000182977"/>
    </source>
</evidence>
<dbReference type="SMART" id="SM00866">
    <property type="entry name" value="UTRA"/>
    <property type="match status" value="1"/>
</dbReference>
<dbReference type="CDD" id="cd07377">
    <property type="entry name" value="WHTH_GntR"/>
    <property type="match status" value="1"/>
</dbReference>
<reference evidence="6" key="1">
    <citation type="submission" date="2016-10" db="EMBL/GenBank/DDBJ databases">
        <authorList>
            <person name="Varghese N."/>
            <person name="Submissions S."/>
        </authorList>
    </citation>
    <scope>NUCLEOTIDE SEQUENCE [LARGE SCALE GENOMIC DNA]</scope>
    <source>
        <strain evidence="6">DSM 45079</strain>
    </source>
</reference>
<dbReference type="InterPro" id="IPR028978">
    <property type="entry name" value="Chorismate_lyase_/UTRA_dom_sf"/>
</dbReference>
<dbReference type="Pfam" id="PF07702">
    <property type="entry name" value="UTRA"/>
    <property type="match status" value="1"/>
</dbReference>
<dbReference type="GO" id="GO:0003677">
    <property type="term" value="F:DNA binding"/>
    <property type="evidence" value="ECO:0007669"/>
    <property type="project" value="UniProtKB-KW"/>
</dbReference>
<dbReference type="InterPro" id="IPR036390">
    <property type="entry name" value="WH_DNA-bd_sf"/>
</dbReference>
<evidence type="ECO:0000259" key="4">
    <source>
        <dbReference type="PROSITE" id="PS50949"/>
    </source>
</evidence>
<dbReference type="Gene3D" id="3.40.1410.10">
    <property type="entry name" value="Chorismate lyase-like"/>
    <property type="match status" value="1"/>
</dbReference>
<dbReference type="GO" id="GO:0003700">
    <property type="term" value="F:DNA-binding transcription factor activity"/>
    <property type="evidence" value="ECO:0007669"/>
    <property type="project" value="InterPro"/>
</dbReference>
<dbReference type="SUPFAM" id="SSF46785">
    <property type="entry name" value="Winged helix' DNA-binding domain"/>
    <property type="match status" value="1"/>
</dbReference>
<proteinExistence type="predicted"/>
<keyword evidence="3" id="KW-0804">Transcription</keyword>
<evidence type="ECO:0000256" key="2">
    <source>
        <dbReference type="ARBA" id="ARBA00023125"/>
    </source>
</evidence>
<dbReference type="Pfam" id="PF00392">
    <property type="entry name" value="GntR"/>
    <property type="match status" value="1"/>
</dbReference>
<keyword evidence="6" id="KW-1185">Reference proteome</keyword>
<evidence type="ECO:0000256" key="1">
    <source>
        <dbReference type="ARBA" id="ARBA00023015"/>
    </source>
</evidence>
<dbReference type="STRING" id="419479.SAMN04488563_0528"/>
<dbReference type="PRINTS" id="PR00035">
    <property type="entry name" value="HTHGNTR"/>
</dbReference>
<feature type="domain" description="HTH gntR-type" evidence="4">
    <location>
        <begin position="8"/>
        <end position="76"/>
    </location>
</feature>
<dbReference type="PROSITE" id="PS50949">
    <property type="entry name" value="HTH_GNTR"/>
    <property type="match status" value="1"/>
</dbReference>
<dbReference type="EMBL" id="LT629791">
    <property type="protein sequence ID" value="SDU19622.1"/>
    <property type="molecule type" value="Genomic_DNA"/>
</dbReference>
<dbReference type="SUPFAM" id="SSF64288">
    <property type="entry name" value="Chorismate lyase-like"/>
    <property type="match status" value="1"/>
</dbReference>
<evidence type="ECO:0000313" key="5">
    <source>
        <dbReference type="EMBL" id="SDU19622.1"/>
    </source>
</evidence>
<protein>
    <submittedName>
        <fullName evidence="5">GntR family transcriptional regulator</fullName>
    </submittedName>
</protein>
<accession>A0A1H2GJG5</accession>
<sequence length="258" mass="28385">MSQSAGSSFPYRRIVDDLRTEILSGRLEAGEQLPSENDLAHRYKTSRPTVRRAIAVLRSDGLVVTEQGRGAFVRRKPHVRFRLEGTNYRRHRSAGQPGFNAQAAEQGQTASQQLLEVTSVPADAEIALRLDLDPGELVVVRRRLFIVDDQPIALCNSFYPAAIAAGTAISEMRLIKGGAHAVIEDPEGPIKRSIARSVDELVARMPTAAEIAALTLPPGEPVVRVVRTIFDATDEPVEVQETIAAADRHEFRYEVAMR</sequence>
<organism evidence="5 6">
    <name type="scientific">Jiangella alkaliphila</name>
    <dbReference type="NCBI Taxonomy" id="419479"/>
    <lineage>
        <taxon>Bacteria</taxon>
        <taxon>Bacillati</taxon>
        <taxon>Actinomycetota</taxon>
        <taxon>Actinomycetes</taxon>
        <taxon>Jiangellales</taxon>
        <taxon>Jiangellaceae</taxon>
        <taxon>Jiangella</taxon>
    </lineage>
</organism>
<dbReference type="InterPro" id="IPR036388">
    <property type="entry name" value="WH-like_DNA-bd_sf"/>
</dbReference>
<dbReference type="PANTHER" id="PTHR44846:SF17">
    <property type="entry name" value="GNTR-FAMILY TRANSCRIPTIONAL REGULATOR"/>
    <property type="match status" value="1"/>
</dbReference>
<gene>
    <name evidence="5" type="ORF">SAMN04488563_0528</name>
</gene>
<dbReference type="AlphaFoldDB" id="A0A1H2GJG5"/>
<dbReference type="InterPro" id="IPR011663">
    <property type="entry name" value="UTRA"/>
</dbReference>
<dbReference type="PANTHER" id="PTHR44846">
    <property type="entry name" value="MANNOSYL-D-GLYCERATE TRANSPORT/METABOLISM SYSTEM REPRESSOR MNGR-RELATED"/>
    <property type="match status" value="1"/>
</dbReference>
<evidence type="ECO:0000256" key="3">
    <source>
        <dbReference type="ARBA" id="ARBA00023163"/>
    </source>
</evidence>
<keyword evidence="2" id="KW-0238">DNA-binding</keyword>
<dbReference type="Gene3D" id="1.10.10.10">
    <property type="entry name" value="Winged helix-like DNA-binding domain superfamily/Winged helix DNA-binding domain"/>
    <property type="match status" value="1"/>
</dbReference>